<keyword evidence="4" id="KW-1185">Reference proteome</keyword>
<dbReference type="EMBL" id="SJPQ01000001">
    <property type="protein sequence ID" value="TWT90858.1"/>
    <property type="molecule type" value="Genomic_DNA"/>
</dbReference>
<evidence type="ECO:0000256" key="1">
    <source>
        <dbReference type="SAM" id="SignalP"/>
    </source>
</evidence>
<dbReference type="Proteomes" id="UP000315440">
    <property type="component" value="Unassembled WGS sequence"/>
</dbReference>
<accession>A0A5C5ZV01</accession>
<reference evidence="3 4" key="1">
    <citation type="submission" date="2019-02" db="EMBL/GenBank/DDBJ databases">
        <title>Deep-cultivation of Planctomycetes and their phenomic and genomic characterization uncovers novel biology.</title>
        <authorList>
            <person name="Wiegand S."/>
            <person name="Jogler M."/>
            <person name="Boedeker C."/>
            <person name="Pinto D."/>
            <person name="Vollmers J."/>
            <person name="Rivas-Marin E."/>
            <person name="Kohn T."/>
            <person name="Peeters S.H."/>
            <person name="Heuer A."/>
            <person name="Rast P."/>
            <person name="Oberbeckmann S."/>
            <person name="Bunk B."/>
            <person name="Jeske O."/>
            <person name="Meyerdierks A."/>
            <person name="Storesund J.E."/>
            <person name="Kallscheuer N."/>
            <person name="Luecker S."/>
            <person name="Lage O.M."/>
            <person name="Pohl T."/>
            <person name="Merkel B.J."/>
            <person name="Hornburger P."/>
            <person name="Mueller R.-W."/>
            <person name="Bruemmer F."/>
            <person name="Labrenz M."/>
            <person name="Spormann A.M."/>
            <person name="Op Den Camp H."/>
            <person name="Overmann J."/>
            <person name="Amann R."/>
            <person name="Jetten M.S.M."/>
            <person name="Mascher T."/>
            <person name="Medema M.H."/>
            <person name="Devos D.P."/>
            <person name="Kaster A.-K."/>
            <person name="Ovreas L."/>
            <person name="Rohde M."/>
            <person name="Galperin M.Y."/>
            <person name="Jogler C."/>
        </authorList>
    </citation>
    <scope>NUCLEOTIDE SEQUENCE [LARGE SCALE GENOMIC DNA]</scope>
    <source>
        <strain evidence="3 4">Mal64</strain>
    </source>
</reference>
<feature type="domain" description="Ice-binding protein C-terminal" evidence="2">
    <location>
        <begin position="257"/>
        <end position="278"/>
    </location>
</feature>
<dbReference type="AlphaFoldDB" id="A0A5C5ZV01"/>
<dbReference type="InterPro" id="IPR013424">
    <property type="entry name" value="Ice-binding_C"/>
</dbReference>
<dbReference type="NCBIfam" id="TIGR02595">
    <property type="entry name" value="PEP_CTERM"/>
    <property type="match status" value="1"/>
</dbReference>
<dbReference type="Pfam" id="PF07589">
    <property type="entry name" value="PEP-CTERM"/>
    <property type="match status" value="1"/>
</dbReference>
<sequence length="279" mass="29324" precursor="true">MSLRYLTTTLAAFALVAALASSAQAVAWVSTADGGADTSIQNDCQGATGIDCGVDPDGRAHTVYGAGSSAEFRRLDDVRQKLVLLKFDISTLDASSYADAVLRLDINHNRTRTYRVYGIGEDYDDWDESITSYSNAPGILQPDQGGSAYGSAGNNFLDASELYLPGAPNPQRPNPFQLGTIGYIDTRSLPGGRGAVMSDPFNLDLEDFLNADTDGFVSFLIFLDASDGAPAGNVATKETTGNILAAPALGVLPAFLVPEPSTALLALAGVMGLMARRRS</sequence>
<comment type="caution">
    <text evidence="3">The sequence shown here is derived from an EMBL/GenBank/DDBJ whole genome shotgun (WGS) entry which is preliminary data.</text>
</comment>
<dbReference type="RefSeq" id="WP_146398113.1">
    <property type="nucleotide sequence ID" value="NZ_SJPQ01000001.1"/>
</dbReference>
<dbReference type="OrthoDB" id="280419at2"/>
<feature type="signal peptide" evidence="1">
    <location>
        <begin position="1"/>
        <end position="25"/>
    </location>
</feature>
<keyword evidence="1" id="KW-0732">Signal</keyword>
<proteinExistence type="predicted"/>
<evidence type="ECO:0000313" key="4">
    <source>
        <dbReference type="Proteomes" id="UP000315440"/>
    </source>
</evidence>
<protein>
    <recommendedName>
        <fullName evidence="2">Ice-binding protein C-terminal domain-containing protein</fullName>
    </recommendedName>
</protein>
<gene>
    <name evidence="3" type="ORF">Mal64_12560</name>
</gene>
<evidence type="ECO:0000259" key="2">
    <source>
        <dbReference type="Pfam" id="PF07589"/>
    </source>
</evidence>
<name>A0A5C5ZV01_9BACT</name>
<feature type="chain" id="PRO_5022871811" description="Ice-binding protein C-terminal domain-containing protein" evidence="1">
    <location>
        <begin position="26"/>
        <end position="279"/>
    </location>
</feature>
<evidence type="ECO:0000313" key="3">
    <source>
        <dbReference type="EMBL" id="TWT90858.1"/>
    </source>
</evidence>
<organism evidence="3 4">
    <name type="scientific">Pseudobythopirellula maris</name>
    <dbReference type="NCBI Taxonomy" id="2527991"/>
    <lineage>
        <taxon>Bacteria</taxon>
        <taxon>Pseudomonadati</taxon>
        <taxon>Planctomycetota</taxon>
        <taxon>Planctomycetia</taxon>
        <taxon>Pirellulales</taxon>
        <taxon>Lacipirellulaceae</taxon>
        <taxon>Pseudobythopirellula</taxon>
    </lineage>
</organism>